<dbReference type="AlphaFoldDB" id="A0A7J6V5H2"/>
<dbReference type="InterPro" id="IPR003958">
    <property type="entry name" value="CBFA_NFYB_domain"/>
</dbReference>
<dbReference type="CDD" id="cd22905">
    <property type="entry name" value="HFD_Dr1"/>
    <property type="match status" value="1"/>
</dbReference>
<evidence type="ECO:0000256" key="9">
    <source>
        <dbReference type="ARBA" id="ARBA00023239"/>
    </source>
</evidence>
<dbReference type="Pfam" id="PF00808">
    <property type="entry name" value="CBFD_NFYB_HMF"/>
    <property type="match status" value="1"/>
</dbReference>
<dbReference type="PRINTS" id="PR00150">
    <property type="entry name" value="PEPCARBXLASE"/>
</dbReference>
<proteinExistence type="inferred from homology"/>
<accession>A0A7J6V5H2</accession>
<dbReference type="PANTHER" id="PTHR30523">
    <property type="entry name" value="PHOSPHOENOLPYRUVATE CARBOXYLASE"/>
    <property type="match status" value="1"/>
</dbReference>
<dbReference type="EC" id="4.1.1.31" evidence="6"/>
<dbReference type="OrthoDB" id="1365747at2759"/>
<dbReference type="SUPFAM" id="SSF51621">
    <property type="entry name" value="Phosphoenolpyruvate/pyruvate domain"/>
    <property type="match status" value="1"/>
</dbReference>
<feature type="compositionally biased region" description="Polar residues" evidence="15">
    <location>
        <begin position="335"/>
        <end position="353"/>
    </location>
</feature>
<dbReference type="GO" id="GO:0008964">
    <property type="term" value="F:phosphoenolpyruvate carboxylase activity"/>
    <property type="evidence" value="ECO:0007669"/>
    <property type="project" value="UniProtKB-EC"/>
</dbReference>
<comment type="similarity">
    <text evidence="4">Belongs to the PEPCase type 1 family.</text>
</comment>
<evidence type="ECO:0000256" key="6">
    <source>
        <dbReference type="ARBA" id="ARBA00012305"/>
    </source>
</evidence>
<evidence type="ECO:0000256" key="1">
    <source>
        <dbReference type="ARBA" id="ARBA00001946"/>
    </source>
</evidence>
<dbReference type="GO" id="GO:0005634">
    <property type="term" value="C:nucleus"/>
    <property type="evidence" value="ECO:0007669"/>
    <property type="project" value="UniProtKB-SubCell"/>
</dbReference>
<dbReference type="Gene3D" id="1.10.20.10">
    <property type="entry name" value="Histone, subunit A"/>
    <property type="match status" value="1"/>
</dbReference>
<evidence type="ECO:0000256" key="3">
    <source>
        <dbReference type="ARBA" id="ARBA00004496"/>
    </source>
</evidence>
<organism evidence="17 18">
    <name type="scientific">Thalictrum thalictroides</name>
    <name type="common">Rue-anemone</name>
    <name type="synonym">Anemone thalictroides</name>
    <dbReference type="NCBI Taxonomy" id="46969"/>
    <lineage>
        <taxon>Eukaryota</taxon>
        <taxon>Viridiplantae</taxon>
        <taxon>Streptophyta</taxon>
        <taxon>Embryophyta</taxon>
        <taxon>Tracheophyta</taxon>
        <taxon>Spermatophyta</taxon>
        <taxon>Magnoliopsida</taxon>
        <taxon>Ranunculales</taxon>
        <taxon>Ranunculaceae</taxon>
        <taxon>Thalictroideae</taxon>
        <taxon>Thalictrum</taxon>
    </lineage>
</organism>
<keyword evidence="9" id="KW-0456">Lyase</keyword>
<evidence type="ECO:0000256" key="7">
    <source>
        <dbReference type="ARBA" id="ARBA00022490"/>
    </source>
</evidence>
<dbReference type="Proteomes" id="UP000554482">
    <property type="component" value="Unassembled WGS sequence"/>
</dbReference>
<evidence type="ECO:0000313" key="17">
    <source>
        <dbReference type="EMBL" id="KAF5179652.1"/>
    </source>
</evidence>
<evidence type="ECO:0000256" key="12">
    <source>
        <dbReference type="ARBA" id="ARBA00048995"/>
    </source>
</evidence>
<evidence type="ECO:0000313" key="18">
    <source>
        <dbReference type="Proteomes" id="UP000554482"/>
    </source>
</evidence>
<keyword evidence="11" id="KW-0120">Carbon dioxide fixation</keyword>
<feature type="compositionally biased region" description="Low complexity" evidence="15">
    <location>
        <begin position="399"/>
        <end position="412"/>
    </location>
</feature>
<dbReference type="InterPro" id="IPR022805">
    <property type="entry name" value="PEP_COase_bac/pln-type"/>
</dbReference>
<feature type="active site" evidence="14">
    <location>
        <position position="719"/>
    </location>
</feature>
<reference evidence="17 18" key="1">
    <citation type="submission" date="2020-06" db="EMBL/GenBank/DDBJ databases">
        <title>Transcriptomic and genomic resources for Thalictrum thalictroides and T. hernandezii: Facilitating candidate gene discovery in an emerging model plant lineage.</title>
        <authorList>
            <person name="Arias T."/>
            <person name="Riano-Pachon D.M."/>
            <person name="Di Stilio V.S."/>
        </authorList>
    </citation>
    <scope>NUCLEOTIDE SEQUENCE [LARGE SCALE GENOMIC DNA]</scope>
    <source>
        <strain evidence="18">cv. WT478/WT964</strain>
        <tissue evidence="17">Leaves</tissue>
    </source>
</reference>
<keyword evidence="10" id="KW-0539">Nucleus</keyword>
<evidence type="ECO:0000256" key="5">
    <source>
        <dbReference type="ARBA" id="ARBA00011881"/>
    </source>
</evidence>
<name>A0A7J6V5H2_THATH</name>
<evidence type="ECO:0000259" key="16">
    <source>
        <dbReference type="Pfam" id="PF00808"/>
    </source>
</evidence>
<feature type="domain" description="Transcription factor CBF/NF-Y/archaeal histone" evidence="16">
    <location>
        <begin position="1083"/>
        <end position="1147"/>
    </location>
</feature>
<sequence>MTDTTDDIAEEISFQSFDDDCKLLGSLLNDVLQREVGPKVMEKIERTKILAQSALNMRTAGIEDTAEQLEKQLASEISDMSLEEAITLGRAFSHYLNLMSIAETHHRVRKARNMPLLSKSCDDIFNKLIQSGVAPEDLYNTVCKQVVEIVLTAHPTQINRRTLQYKHIRIAYLLEYNNRPDLSHEDREMLIEDLVREITSIWQTDELRRHKPTPVDEARAGLHIVEQSLWRAVPHYLRRVSNALKKHTGKTLPLTCAPIKFGSWMGGDRDGNPNVTAKVTKDVSMLSQWMAIDLYIREVDSLRFELSMTKCSEDLSRLAQEILQKNKASEERNESWMQNRNQNKPSSQQSWTLPTKLPARADLPSWRECENGDSQYPRVEFPGSGHITASSNEDGGGSKISNGNGNIPSGSKDLVSDNIQASSTEKFSSYSSSQLLARRKRFAQSDVGRSSFAKLLDPSLPQLPGMAPYRIVLENIKEKLMKTRRRLELLLEDLPCDIDLLDYYATSDQLLEALLLCYDSLQSCGSGVLADGRLGDLIRRVATFGMVLMKLDLRQESARHTDTLDAVTKYLDIGSYSEWDEERKLEFLTKELQGKRPLVPHTIEVVPEVKEVLDTFRVAAELGSDSLGAYVISMASNASDVLAVELLQKDARLALSGEMGRPCPGGTLRVVPLFETVKDLRGAGSVIRKLLAIDWYREHVIKNHNGQQEVMVGYSDSGKDAGRFTAAWELYKAQEDVVAACNEHGIKITLFHGRGGSIGRGGGPTYLAIQSQPPGSVMGTLRSTEQGEMVQAKFGLPQTAVRQLEIYTTAVLLATLQPPIPPREEKWRNVMEEISKISCDNYRNIVYDNPEFLAYFHEATPQAELGYLNIGSRPTRRKSSTGIGNLRAIPWVFAWTQTRFVLPAWLGVGAGLKGACEKGYTEDLHAMYKDWPFFQSIIDLIEMILGKADVPISRHYDEVLVSDSRRELGDELRKELMTTEKFVLVVSGHEKLSENNRSLRRLIESRLPYLNPINILQVEILRRLRCDDQNHKLRDALLITINGIAAGMRNTENFIIKCTTIKINCFSTMDAMDIVGKSKEDVTLPKATMFKIIKEMLPPEVRVARDAQDLLVECCVEFINLVSSESNEVCSKEEKRTIAPEHVIKALQVLGFGEYIQEVCTAYEQHKLETMDSPKAGKWSGAQMTEEEAAAEQQRMFAEARARMNGGVNITKNSESDRSLER</sequence>
<dbReference type="EMBL" id="JABWDY010038490">
    <property type="protein sequence ID" value="KAF5179652.1"/>
    <property type="molecule type" value="Genomic_DNA"/>
</dbReference>
<feature type="region of interest" description="Disordered" evidence="15">
    <location>
        <begin position="329"/>
        <end position="354"/>
    </location>
</feature>
<dbReference type="SUPFAM" id="SSF47113">
    <property type="entry name" value="Histone-fold"/>
    <property type="match status" value="1"/>
</dbReference>
<dbReference type="GO" id="GO:0015977">
    <property type="term" value="P:carbon fixation"/>
    <property type="evidence" value="ECO:0007669"/>
    <property type="project" value="UniProtKB-KW"/>
</dbReference>
<dbReference type="Pfam" id="PF00311">
    <property type="entry name" value="PEPcase"/>
    <property type="match status" value="2"/>
</dbReference>
<keyword evidence="17" id="KW-0670">Pyruvate</keyword>
<dbReference type="InterPro" id="IPR018129">
    <property type="entry name" value="PEP_COase_Lys_AS"/>
</dbReference>
<comment type="subcellular location">
    <subcellularLocation>
        <location evidence="3">Cytoplasm</location>
    </subcellularLocation>
    <subcellularLocation>
        <location evidence="2">Nucleus</location>
    </subcellularLocation>
</comment>
<comment type="catalytic activity">
    <reaction evidence="12">
        <text>oxaloacetate + phosphate = phosphoenolpyruvate + hydrogencarbonate</text>
        <dbReference type="Rhea" id="RHEA:28370"/>
        <dbReference type="ChEBI" id="CHEBI:16452"/>
        <dbReference type="ChEBI" id="CHEBI:17544"/>
        <dbReference type="ChEBI" id="CHEBI:43474"/>
        <dbReference type="ChEBI" id="CHEBI:58702"/>
        <dbReference type="EC" id="4.1.1.31"/>
    </reaction>
</comment>
<dbReference type="GO" id="GO:0005829">
    <property type="term" value="C:cytosol"/>
    <property type="evidence" value="ECO:0007669"/>
    <property type="project" value="TreeGrafter"/>
</dbReference>
<gene>
    <name evidence="17" type="ORF">FRX31_030757</name>
</gene>
<keyword evidence="7" id="KW-0963">Cytoplasm</keyword>
<evidence type="ECO:0000256" key="4">
    <source>
        <dbReference type="ARBA" id="ARBA00008346"/>
    </source>
</evidence>
<dbReference type="PANTHER" id="PTHR30523:SF6">
    <property type="entry name" value="PHOSPHOENOLPYRUVATE CARBOXYLASE"/>
    <property type="match status" value="1"/>
</dbReference>
<dbReference type="GO" id="GO:0006099">
    <property type="term" value="P:tricarboxylic acid cycle"/>
    <property type="evidence" value="ECO:0007669"/>
    <property type="project" value="InterPro"/>
</dbReference>
<comment type="cofactor">
    <cofactor evidence="1">
        <name>Mg(2+)</name>
        <dbReference type="ChEBI" id="CHEBI:18420"/>
    </cofactor>
</comment>
<feature type="active site" evidence="13">
    <location>
        <position position="154"/>
    </location>
</feature>
<keyword evidence="8" id="KW-0460">Magnesium</keyword>
<evidence type="ECO:0000256" key="14">
    <source>
        <dbReference type="PROSITE-ProRule" id="PRU10112"/>
    </source>
</evidence>
<dbReference type="InterPro" id="IPR015813">
    <property type="entry name" value="Pyrv/PenolPyrv_kinase-like_dom"/>
</dbReference>
<feature type="region of interest" description="Disordered" evidence="15">
    <location>
        <begin position="366"/>
        <end position="415"/>
    </location>
</feature>
<keyword evidence="18" id="KW-1185">Reference proteome</keyword>
<evidence type="ECO:0000256" key="2">
    <source>
        <dbReference type="ARBA" id="ARBA00004123"/>
    </source>
</evidence>
<dbReference type="GO" id="GO:0046982">
    <property type="term" value="F:protein heterodimerization activity"/>
    <property type="evidence" value="ECO:0007669"/>
    <property type="project" value="InterPro"/>
</dbReference>
<comment type="subunit">
    <text evidence="5">Homotetramer.</text>
</comment>
<evidence type="ECO:0000256" key="13">
    <source>
        <dbReference type="PROSITE-ProRule" id="PRU10111"/>
    </source>
</evidence>
<dbReference type="HAMAP" id="MF_00595">
    <property type="entry name" value="PEPcase_type1"/>
    <property type="match status" value="1"/>
</dbReference>
<dbReference type="PROSITE" id="PS00781">
    <property type="entry name" value="PEPCASE_1"/>
    <property type="match status" value="1"/>
</dbReference>
<dbReference type="FunFam" id="1.20.1440.90:FF:000001">
    <property type="entry name" value="Phosphoenolpyruvate carboxylase 1"/>
    <property type="match status" value="1"/>
</dbReference>
<evidence type="ECO:0000256" key="15">
    <source>
        <dbReference type="SAM" id="MobiDB-lite"/>
    </source>
</evidence>
<evidence type="ECO:0000256" key="10">
    <source>
        <dbReference type="ARBA" id="ARBA00023242"/>
    </source>
</evidence>
<dbReference type="Gene3D" id="1.20.1440.90">
    <property type="entry name" value="Phosphoenolpyruvate/pyruvate domain"/>
    <property type="match status" value="2"/>
</dbReference>
<dbReference type="PROSITE" id="PS00393">
    <property type="entry name" value="PEPCASE_2"/>
    <property type="match status" value="1"/>
</dbReference>
<dbReference type="FunFam" id="1.10.20.10:FF:000019">
    <property type="entry name" value="Negative cofactor 2 beta"/>
    <property type="match status" value="1"/>
</dbReference>
<protein>
    <recommendedName>
        <fullName evidence="6">phosphoenolpyruvate carboxylase</fullName>
        <ecNumber evidence="6">4.1.1.31</ecNumber>
    </recommendedName>
</protein>
<evidence type="ECO:0000256" key="8">
    <source>
        <dbReference type="ARBA" id="ARBA00022842"/>
    </source>
</evidence>
<dbReference type="InterPro" id="IPR009072">
    <property type="entry name" value="Histone-fold"/>
</dbReference>
<evidence type="ECO:0000256" key="11">
    <source>
        <dbReference type="ARBA" id="ARBA00023300"/>
    </source>
</evidence>
<comment type="caution">
    <text evidence="17">The sequence shown here is derived from an EMBL/GenBank/DDBJ whole genome shotgun (WGS) entry which is preliminary data.</text>
</comment>
<dbReference type="InterPro" id="IPR033129">
    <property type="entry name" value="PEPCASE_His_AS"/>
</dbReference>
<dbReference type="InterPro" id="IPR021135">
    <property type="entry name" value="PEP_COase"/>
</dbReference>